<gene>
    <name evidence="9" type="ORF">A1359_18195</name>
</gene>
<dbReference type="CDD" id="cd02440">
    <property type="entry name" value="AdoMet_MTases"/>
    <property type="match status" value="1"/>
</dbReference>
<protein>
    <recommendedName>
        <fullName evidence="4 8">Ribosomal RNA small subunit methyltransferase D</fullName>
        <ecNumber evidence="3 8">2.1.1.171</ecNumber>
    </recommendedName>
</protein>
<dbReference type="SUPFAM" id="SSF53335">
    <property type="entry name" value="S-adenosyl-L-methionine-dependent methyltransferases"/>
    <property type="match status" value="1"/>
</dbReference>
<accession>A0A177MWR6</accession>
<dbReference type="AlphaFoldDB" id="A0A177MWR6"/>
<keyword evidence="10" id="KW-1185">Reference proteome</keyword>
<dbReference type="EMBL" id="LUUI01000164">
    <property type="protein sequence ID" value="OAI09824.1"/>
    <property type="molecule type" value="Genomic_DNA"/>
</dbReference>
<organism evidence="9 10">
    <name type="scientific">Methylomonas lenta</name>
    <dbReference type="NCBI Taxonomy" id="980561"/>
    <lineage>
        <taxon>Bacteria</taxon>
        <taxon>Pseudomonadati</taxon>
        <taxon>Pseudomonadota</taxon>
        <taxon>Gammaproteobacteria</taxon>
        <taxon>Methylococcales</taxon>
        <taxon>Methylococcaceae</taxon>
        <taxon>Methylomonas</taxon>
    </lineage>
</organism>
<reference evidence="9 10" key="1">
    <citation type="submission" date="2016-03" db="EMBL/GenBank/DDBJ databases">
        <authorList>
            <person name="Ploux O."/>
        </authorList>
    </citation>
    <scope>NUCLEOTIDE SEQUENCE [LARGE SCALE GENOMIC DNA]</scope>
    <source>
        <strain evidence="9 10">R-45370</strain>
    </source>
</reference>
<dbReference type="EC" id="2.1.1.171" evidence="3 8"/>
<dbReference type="STRING" id="980561.A1359_18195"/>
<dbReference type="PROSITE" id="PS00092">
    <property type="entry name" value="N6_MTASE"/>
    <property type="match status" value="1"/>
</dbReference>
<evidence type="ECO:0000256" key="7">
    <source>
        <dbReference type="ARBA" id="ARBA00048326"/>
    </source>
</evidence>
<keyword evidence="8" id="KW-0698">rRNA processing</keyword>
<dbReference type="RefSeq" id="WP_066988066.1">
    <property type="nucleotide sequence ID" value="NZ_LUUI01000164.1"/>
</dbReference>
<dbReference type="OrthoDB" id="9803017at2"/>
<comment type="catalytic activity">
    <reaction evidence="7 8">
        <text>guanosine(966) in 16S rRNA + S-adenosyl-L-methionine = N(2)-methylguanosine(966) in 16S rRNA + S-adenosyl-L-homocysteine + H(+)</text>
        <dbReference type="Rhea" id="RHEA:23548"/>
        <dbReference type="Rhea" id="RHEA-COMP:10211"/>
        <dbReference type="Rhea" id="RHEA-COMP:10212"/>
        <dbReference type="ChEBI" id="CHEBI:15378"/>
        <dbReference type="ChEBI" id="CHEBI:57856"/>
        <dbReference type="ChEBI" id="CHEBI:59789"/>
        <dbReference type="ChEBI" id="CHEBI:74269"/>
        <dbReference type="ChEBI" id="CHEBI:74481"/>
        <dbReference type="EC" id="2.1.1.171"/>
    </reaction>
</comment>
<dbReference type="GO" id="GO:0052913">
    <property type="term" value="F:16S rRNA (guanine(966)-N(2))-methyltransferase activity"/>
    <property type="evidence" value="ECO:0007669"/>
    <property type="project" value="UniProtKB-EC"/>
</dbReference>
<dbReference type="PIRSF" id="PIRSF004553">
    <property type="entry name" value="CHP00095"/>
    <property type="match status" value="1"/>
</dbReference>
<dbReference type="InterPro" id="IPR029063">
    <property type="entry name" value="SAM-dependent_MTases_sf"/>
</dbReference>
<evidence type="ECO:0000256" key="3">
    <source>
        <dbReference type="ARBA" id="ARBA00012141"/>
    </source>
</evidence>
<evidence type="ECO:0000256" key="6">
    <source>
        <dbReference type="ARBA" id="ARBA00022679"/>
    </source>
</evidence>
<evidence type="ECO:0000256" key="1">
    <source>
        <dbReference type="ARBA" id="ARBA00002649"/>
    </source>
</evidence>
<name>A0A177MWR6_9GAMM</name>
<evidence type="ECO:0000256" key="8">
    <source>
        <dbReference type="PIRNR" id="PIRNR004553"/>
    </source>
</evidence>
<evidence type="ECO:0000313" key="9">
    <source>
        <dbReference type="EMBL" id="OAI09824.1"/>
    </source>
</evidence>
<dbReference type="GO" id="GO:0003676">
    <property type="term" value="F:nucleic acid binding"/>
    <property type="evidence" value="ECO:0007669"/>
    <property type="project" value="InterPro"/>
</dbReference>
<evidence type="ECO:0000256" key="5">
    <source>
        <dbReference type="ARBA" id="ARBA00022603"/>
    </source>
</evidence>
<dbReference type="NCBIfam" id="TIGR00095">
    <property type="entry name" value="16S rRNA (guanine(966)-N(2))-methyltransferase RsmD"/>
    <property type="match status" value="1"/>
</dbReference>
<dbReference type="Proteomes" id="UP000078476">
    <property type="component" value="Unassembled WGS sequence"/>
</dbReference>
<evidence type="ECO:0000256" key="4">
    <source>
        <dbReference type="ARBA" id="ARBA00013682"/>
    </source>
</evidence>
<keyword evidence="8" id="KW-0949">S-adenosyl-L-methionine</keyword>
<dbReference type="PANTHER" id="PTHR43542:SF1">
    <property type="entry name" value="METHYLTRANSFERASE"/>
    <property type="match status" value="1"/>
</dbReference>
<comment type="function">
    <text evidence="1 8">Specifically methylates the guanine in position 966 of 16S rRNA in the assembled 30S particle.</text>
</comment>
<dbReference type="Pfam" id="PF03602">
    <property type="entry name" value="Cons_hypoth95"/>
    <property type="match status" value="1"/>
</dbReference>
<dbReference type="InterPro" id="IPR004398">
    <property type="entry name" value="RNA_MeTrfase_RsmD"/>
</dbReference>
<keyword evidence="6 8" id="KW-0808">Transferase</keyword>
<comment type="similarity">
    <text evidence="2 8">Belongs to the methyltransferase superfamily. RsmD family.</text>
</comment>
<evidence type="ECO:0000313" key="10">
    <source>
        <dbReference type="Proteomes" id="UP000078476"/>
    </source>
</evidence>
<proteinExistence type="inferred from homology"/>
<sequence length="183" mass="20514">MSGKLRIIGGEWRSRHIVFDDAPGLRPTPARVRETLFNWLQFDVANSHCLDLFAGSGALGFEAASRGAKRVVMVENNPKTCQKLKQNCGLLASDTVDVVQNDVQLFIKNCNESFDLIFLDPPFAQGLLQPTCQQLAEAGLLAPYGKIYLEVERKLQLQQLPENWQLLKHKIAGDVSFNLYQNL</sequence>
<dbReference type="InterPro" id="IPR002052">
    <property type="entry name" value="DNA_methylase_N6_adenine_CS"/>
</dbReference>
<evidence type="ECO:0000256" key="2">
    <source>
        <dbReference type="ARBA" id="ARBA00005269"/>
    </source>
</evidence>
<dbReference type="PANTHER" id="PTHR43542">
    <property type="entry name" value="METHYLTRANSFERASE"/>
    <property type="match status" value="1"/>
</dbReference>
<dbReference type="Gene3D" id="3.40.50.150">
    <property type="entry name" value="Vaccinia Virus protein VP39"/>
    <property type="match status" value="1"/>
</dbReference>
<comment type="caution">
    <text evidence="9">The sequence shown here is derived from an EMBL/GenBank/DDBJ whole genome shotgun (WGS) entry which is preliminary data.</text>
</comment>
<keyword evidence="5 8" id="KW-0489">Methyltransferase</keyword>